<dbReference type="PROSITE" id="PS51318">
    <property type="entry name" value="TAT"/>
    <property type="match status" value="1"/>
</dbReference>
<dbReference type="InterPro" id="IPR027056">
    <property type="entry name" value="Gluconate_2DH_su3"/>
</dbReference>
<evidence type="ECO:0000313" key="3">
    <source>
        <dbReference type="Proteomes" id="UP001268683"/>
    </source>
</evidence>
<keyword evidence="1" id="KW-0812">Transmembrane</keyword>
<name>A0AA52EI49_9PROT</name>
<dbReference type="EMBL" id="CP123872">
    <property type="protein sequence ID" value="WND02944.1"/>
    <property type="molecule type" value="Genomic_DNA"/>
</dbReference>
<keyword evidence="3" id="KW-1185">Reference proteome</keyword>
<dbReference type="Proteomes" id="UP001268683">
    <property type="component" value="Chromosome"/>
</dbReference>
<keyword evidence="2" id="KW-0560">Oxidoreductase</keyword>
<dbReference type="InterPro" id="IPR006311">
    <property type="entry name" value="TAT_signal"/>
</dbReference>
<dbReference type="AlphaFoldDB" id="A0AA52EI49"/>
<keyword evidence="1" id="KW-1133">Transmembrane helix</keyword>
<sequence length="197" mass="21936">MTSRSPNNRSDLDRRQFLSRLTFALGGAVSMSLTSAVSAGMFTATNLDPGKLHIFTKDQLTLFGDMAQTLIPRTETPGARDVNAHFLADELVANWMTKEESVRFISAFQQLMDSIHKKYGKTFSALSQKDKTTVLDHLGKEMKKNKGYHVYSDIREMTIFGYYTSEIGASEELIFDPVPGPYQGCVDLSTVGKTYAL</sequence>
<dbReference type="RefSeq" id="WP_310798787.1">
    <property type="nucleotide sequence ID" value="NZ_CP123872.1"/>
</dbReference>
<dbReference type="KEGG" id="tmk:QGN29_01020"/>
<protein>
    <submittedName>
        <fullName evidence="2">Gluconate 2-dehydrogenase subunit 3 family protein</fullName>
        <ecNumber evidence="2">1.-.-.-</ecNumber>
    </submittedName>
</protein>
<dbReference type="GO" id="GO:0016491">
    <property type="term" value="F:oxidoreductase activity"/>
    <property type="evidence" value="ECO:0007669"/>
    <property type="project" value="UniProtKB-KW"/>
</dbReference>
<dbReference type="Pfam" id="PF13618">
    <property type="entry name" value="Gluconate_2-dh3"/>
    <property type="match status" value="1"/>
</dbReference>
<evidence type="ECO:0000313" key="2">
    <source>
        <dbReference type="EMBL" id="WND02944.1"/>
    </source>
</evidence>
<organism evidence="2 3">
    <name type="scientific">Temperatibacter marinus</name>
    <dbReference type="NCBI Taxonomy" id="1456591"/>
    <lineage>
        <taxon>Bacteria</taxon>
        <taxon>Pseudomonadati</taxon>
        <taxon>Pseudomonadota</taxon>
        <taxon>Alphaproteobacteria</taxon>
        <taxon>Kordiimonadales</taxon>
        <taxon>Temperatibacteraceae</taxon>
        <taxon>Temperatibacter</taxon>
    </lineage>
</organism>
<dbReference type="EC" id="1.-.-.-" evidence="2"/>
<feature type="transmembrane region" description="Helical" evidence="1">
    <location>
        <begin position="21"/>
        <end position="42"/>
    </location>
</feature>
<reference evidence="2" key="1">
    <citation type="submission" date="2023-04" db="EMBL/GenBank/DDBJ databases">
        <title>Complete genome sequence of Temperatibacter marinus.</title>
        <authorList>
            <person name="Rong J.-C."/>
            <person name="Yi M.-L."/>
            <person name="Zhao Q."/>
        </authorList>
    </citation>
    <scope>NUCLEOTIDE SEQUENCE</scope>
    <source>
        <strain evidence="2">NBRC 110045</strain>
    </source>
</reference>
<proteinExistence type="predicted"/>
<gene>
    <name evidence="2" type="ORF">QGN29_01020</name>
</gene>
<accession>A0AA52EI49</accession>
<keyword evidence="1" id="KW-0472">Membrane</keyword>
<evidence type="ECO:0000256" key="1">
    <source>
        <dbReference type="SAM" id="Phobius"/>
    </source>
</evidence>